<gene>
    <name evidence="2" type="primary">PmlGA01_090016500</name>
    <name evidence="2" type="ORF">PMLGA01_090016500</name>
</gene>
<dbReference type="AlphaFoldDB" id="A0A1C3KCJ6"/>
<accession>A0A1C3KCJ6</accession>
<feature type="compositionally biased region" description="Low complexity" evidence="1">
    <location>
        <begin position="102"/>
        <end position="118"/>
    </location>
</feature>
<feature type="compositionally biased region" description="Basic residues" evidence="1">
    <location>
        <begin position="18"/>
        <end position="29"/>
    </location>
</feature>
<evidence type="ECO:0000256" key="1">
    <source>
        <dbReference type="SAM" id="MobiDB-lite"/>
    </source>
</evidence>
<organism evidence="2 3">
    <name type="scientific">Plasmodium malariae</name>
    <dbReference type="NCBI Taxonomy" id="5858"/>
    <lineage>
        <taxon>Eukaryota</taxon>
        <taxon>Sar</taxon>
        <taxon>Alveolata</taxon>
        <taxon>Apicomplexa</taxon>
        <taxon>Aconoidasida</taxon>
        <taxon>Haemosporida</taxon>
        <taxon>Plasmodiidae</taxon>
        <taxon>Plasmodium</taxon>
        <taxon>Plasmodium (Plasmodium)</taxon>
    </lineage>
</organism>
<name>A0A1C3KCJ6_PLAMA</name>
<dbReference type="Proteomes" id="UP000219799">
    <property type="component" value="Chromosome 9"/>
</dbReference>
<reference evidence="2 3" key="1">
    <citation type="submission" date="2016-06" db="EMBL/GenBank/DDBJ databases">
        <authorList>
            <consortium name="Pathogen Informatics"/>
        </authorList>
    </citation>
    <scope>NUCLEOTIDE SEQUENCE [LARGE SCALE GENOMIC DNA]</scope>
    <source>
        <strain evidence="2">PmlGA01</strain>
    </source>
</reference>
<sequence>MMENSNYINRGNFDGRSLNKRNRRRNRNKPNKEEKKYIPKSSITSNYDSGRANDLTRKLNGVNLMNEKIETTHPGSNRENTIVSSTTDGIGGNFISGIVSSENVSSENVSSENVSSENVRGEDVNGENDSGGNDSGGSNCGRYNGSLVVDKGSEDEKDRIIKTNNSHNIINGEEVNIEGKEKNYLNNGELVEEPLEFEEKLKMWKGTVNSIKEKREDEIKLQQQRQLNVENIKLAHTLNKEEKISEKMYLEQLKKDEELAKQIELELNKDIRNELSLMEQEDFKLATIIQNSFESEQSTTCGDDNYKKKSKTKLFTEKLKSFFRRKSSANN</sequence>
<evidence type="ECO:0000313" key="3">
    <source>
        <dbReference type="Proteomes" id="UP000219799"/>
    </source>
</evidence>
<feature type="region of interest" description="Disordered" evidence="1">
    <location>
        <begin position="1"/>
        <end position="54"/>
    </location>
</feature>
<dbReference type="EMBL" id="LT594497">
    <property type="protein sequence ID" value="SBT71256.1"/>
    <property type="molecule type" value="Genomic_DNA"/>
</dbReference>
<protein>
    <submittedName>
        <fullName evidence="2">Uncharacterized protein</fullName>
    </submittedName>
</protein>
<dbReference type="VEuPathDB" id="PlasmoDB:PmUG01_09025100"/>
<feature type="region of interest" description="Disordered" evidence="1">
    <location>
        <begin position="70"/>
        <end position="90"/>
    </location>
</feature>
<proteinExistence type="predicted"/>
<feature type="compositionally biased region" description="Polar residues" evidence="1">
    <location>
        <begin position="73"/>
        <end position="88"/>
    </location>
</feature>
<feature type="region of interest" description="Disordered" evidence="1">
    <location>
        <begin position="102"/>
        <end position="149"/>
    </location>
</feature>
<evidence type="ECO:0000313" key="2">
    <source>
        <dbReference type="EMBL" id="SBT71256.1"/>
    </source>
</evidence>